<feature type="domain" description="Rab-GAP TBC" evidence="3">
    <location>
        <begin position="62"/>
        <end position="419"/>
    </location>
</feature>
<evidence type="ECO:0000256" key="2">
    <source>
        <dbReference type="SAM" id="MobiDB-lite"/>
    </source>
</evidence>
<dbReference type="AlphaFoldDB" id="A0A6G1SQX5"/>
<evidence type="ECO:0000259" key="3">
    <source>
        <dbReference type="PROSITE" id="PS50086"/>
    </source>
</evidence>
<gene>
    <name evidence="4" type="primary">TBC1D5</name>
    <name evidence="4" type="ORF">g.18952</name>
</gene>
<dbReference type="SMART" id="SM00164">
    <property type="entry name" value="TBC"/>
    <property type="match status" value="1"/>
</dbReference>
<dbReference type="Pfam" id="PF00566">
    <property type="entry name" value="RabGAP-TBC"/>
    <property type="match status" value="2"/>
</dbReference>
<dbReference type="GO" id="GO:0005737">
    <property type="term" value="C:cytoplasm"/>
    <property type="evidence" value="ECO:0007669"/>
    <property type="project" value="UniProtKB-ARBA"/>
</dbReference>
<accession>A0A6G1SQX5</accession>
<dbReference type="SUPFAM" id="SSF47923">
    <property type="entry name" value="Ypt/Rab-GAP domain of gyp1p"/>
    <property type="match status" value="2"/>
</dbReference>
<evidence type="ECO:0000256" key="1">
    <source>
        <dbReference type="ARBA" id="ARBA00022468"/>
    </source>
</evidence>
<dbReference type="PANTHER" id="PTHR22957">
    <property type="entry name" value="TBC1 DOMAIN FAMILY MEMBER GTPASE-ACTIVATING PROTEIN"/>
    <property type="match status" value="1"/>
</dbReference>
<evidence type="ECO:0000313" key="4">
    <source>
        <dbReference type="EMBL" id="MDE52293.1"/>
    </source>
</evidence>
<dbReference type="GO" id="GO:0005096">
    <property type="term" value="F:GTPase activator activity"/>
    <property type="evidence" value="ECO:0007669"/>
    <property type="project" value="UniProtKB-KW"/>
</dbReference>
<dbReference type="FunFam" id="1.10.8.270:FF:000011">
    <property type="entry name" value="TBC1 domain family member 5"/>
    <property type="match status" value="1"/>
</dbReference>
<feature type="region of interest" description="Disordered" evidence="2">
    <location>
        <begin position="132"/>
        <end position="179"/>
    </location>
</feature>
<feature type="region of interest" description="Disordered" evidence="2">
    <location>
        <begin position="1"/>
        <end position="31"/>
    </location>
</feature>
<feature type="compositionally biased region" description="Low complexity" evidence="2">
    <location>
        <begin position="22"/>
        <end position="31"/>
    </location>
</feature>
<reference evidence="4" key="1">
    <citation type="submission" date="2018-10" db="EMBL/GenBank/DDBJ databases">
        <title>Transcriptome assembly of Aceria tosichella (Wheat curl mite) Type 2.</title>
        <authorList>
            <person name="Scully E.D."/>
            <person name="Geib S.M."/>
            <person name="Palmer N.A."/>
            <person name="Gupta A.K."/>
            <person name="Sarath G."/>
            <person name="Tatineni S."/>
        </authorList>
    </citation>
    <scope>NUCLEOTIDE SEQUENCE</scope>
    <source>
        <strain evidence="4">LincolnNE</strain>
    </source>
</reference>
<dbReference type="Gene3D" id="1.10.8.270">
    <property type="entry name" value="putative rabgap domain of human tbc1 domain family member 14 like domains"/>
    <property type="match status" value="1"/>
</dbReference>
<organism evidence="4">
    <name type="scientific">Aceria tosichella</name>
    <name type="common">wheat curl mite</name>
    <dbReference type="NCBI Taxonomy" id="561515"/>
    <lineage>
        <taxon>Eukaryota</taxon>
        <taxon>Metazoa</taxon>
        <taxon>Ecdysozoa</taxon>
        <taxon>Arthropoda</taxon>
        <taxon>Chelicerata</taxon>
        <taxon>Arachnida</taxon>
        <taxon>Acari</taxon>
        <taxon>Acariformes</taxon>
        <taxon>Trombidiformes</taxon>
        <taxon>Prostigmata</taxon>
        <taxon>Eupodina</taxon>
        <taxon>Eriophyoidea</taxon>
        <taxon>Eriophyidae</taxon>
        <taxon>Eriophyinae</taxon>
        <taxon>Aceriini</taxon>
        <taxon>Aceria</taxon>
    </lineage>
</organism>
<keyword evidence="1" id="KW-0343">GTPase activation</keyword>
<dbReference type="Gene3D" id="1.10.472.80">
    <property type="entry name" value="Ypt/Rab-GAP domain of gyp1p, domain 3"/>
    <property type="match status" value="1"/>
</dbReference>
<protein>
    <submittedName>
        <fullName evidence="4">TBC1 domain family member 5</fullName>
    </submittedName>
</protein>
<dbReference type="PANTHER" id="PTHR22957:SF337">
    <property type="entry name" value="TBC1 DOMAIN FAMILY MEMBER 5"/>
    <property type="match status" value="1"/>
</dbReference>
<dbReference type="PROSITE" id="PS50086">
    <property type="entry name" value="TBC_RABGAP"/>
    <property type="match status" value="1"/>
</dbReference>
<sequence length="642" mass="73428">MEQRAMPPAPSPAAEEDNADKSVVTPTTTTTRPTSRYVRDFESLFVPIRVELLRSKAQTGQLRHCQFRSLCWRYFLNCLPENYDDWLSACELKRRQYETLKRKNLATMKPDGYLVGDGKESSDQSKDIKTDYHNQQQTHGQNKDAPPPPSEDKKTPTNNRPENSKQSKNYNDTQSGNVKTINCDHKNVFRTIERDVIRTFPDMEFFRQAEMQDILCNILFNFASENQHLSYKQGMHELLATLLYVAHTDSQNCLINYEGDLANETIASLLSLKYLEHDVYHLFSSLMKSIETWYQNDEILVVPETGIAGNQLGSHNELIGKASQASASGSSSSSSNWSSPKSRPRTNSTKQQVSSVLGIKLKKISENIVKSYDTELFNHLEALQIAPQIYGIRWMRLLFGREFEFLDLLMVWDAIICDQDPMSLIDYVFASMLITIREELVNGDYTHCLNNLMRYQFKNVPYVIKLALYLRDPVNHSRPKEYSQYRTRFDAANAKMVSKSHRALARHNTPTTKKPIIKEFEMREMQSAAASSMPNNVPRSSGNQKSRFPMSRIGTSSSRNAFDVSSESYDDLHSIVDYCWRLLSEQIDSLQRCLPKEKGLHSEDEIFVALAQLKKVRDVLKGSLKLEDELESAALILGGNKN</sequence>
<feature type="region of interest" description="Disordered" evidence="2">
    <location>
        <begin position="529"/>
        <end position="552"/>
    </location>
</feature>
<feature type="compositionally biased region" description="Polar residues" evidence="2">
    <location>
        <begin position="529"/>
        <end position="546"/>
    </location>
</feature>
<dbReference type="InterPro" id="IPR000195">
    <property type="entry name" value="Rab-GAP-TBC_dom"/>
</dbReference>
<name>A0A6G1SQX5_9ACAR</name>
<feature type="compositionally biased region" description="Polar residues" evidence="2">
    <location>
        <begin position="156"/>
        <end position="179"/>
    </location>
</feature>
<feature type="compositionally biased region" description="Low complexity" evidence="2">
    <location>
        <begin position="324"/>
        <end position="341"/>
    </location>
</feature>
<proteinExistence type="predicted"/>
<feature type="region of interest" description="Disordered" evidence="2">
    <location>
        <begin position="324"/>
        <end position="351"/>
    </location>
</feature>
<dbReference type="FunFam" id="1.10.472.80:FF:000038">
    <property type="entry name" value="TBC1 domain family member 5"/>
    <property type="match status" value="1"/>
</dbReference>
<dbReference type="InterPro" id="IPR035969">
    <property type="entry name" value="Rab-GAP_TBC_sf"/>
</dbReference>
<dbReference type="EMBL" id="GGYP01007522">
    <property type="protein sequence ID" value="MDE52293.1"/>
    <property type="molecule type" value="Transcribed_RNA"/>
</dbReference>